<feature type="domain" description="Right handed beta helix" evidence="2">
    <location>
        <begin position="252"/>
        <end position="325"/>
    </location>
</feature>
<dbReference type="AlphaFoldDB" id="A0A7C6EDW4"/>
<dbReference type="Pfam" id="PF13229">
    <property type="entry name" value="Beta_helix"/>
    <property type="match status" value="1"/>
</dbReference>
<name>A0A7C6EDW4_UNCW3</name>
<dbReference type="InterPro" id="IPR013783">
    <property type="entry name" value="Ig-like_fold"/>
</dbReference>
<dbReference type="InterPro" id="IPR039448">
    <property type="entry name" value="Beta_helix"/>
</dbReference>
<dbReference type="SUPFAM" id="SSF51126">
    <property type="entry name" value="Pectin lyase-like"/>
    <property type="match status" value="1"/>
</dbReference>
<dbReference type="Pfam" id="PF17957">
    <property type="entry name" value="Big_7"/>
    <property type="match status" value="1"/>
</dbReference>
<dbReference type="InterPro" id="IPR014756">
    <property type="entry name" value="Ig_E-set"/>
</dbReference>
<protein>
    <recommendedName>
        <fullName evidence="2">Right handed beta helix domain-containing protein</fullName>
    </recommendedName>
</protein>
<accession>A0A7C6EDW4</accession>
<proteinExistence type="predicted"/>
<feature type="chain" id="PRO_5027788292" description="Right handed beta helix domain-containing protein" evidence="1">
    <location>
        <begin position="24"/>
        <end position="488"/>
    </location>
</feature>
<evidence type="ECO:0000313" key="3">
    <source>
        <dbReference type="EMBL" id="HHS52760.1"/>
    </source>
</evidence>
<dbReference type="NCBIfam" id="TIGR03804">
    <property type="entry name" value="para_beta_helix"/>
    <property type="match status" value="1"/>
</dbReference>
<dbReference type="InterPro" id="IPR011050">
    <property type="entry name" value="Pectin_lyase_fold/virulence"/>
</dbReference>
<gene>
    <name evidence="3" type="ORF">ENW73_07885</name>
</gene>
<comment type="caution">
    <text evidence="3">The sequence shown here is derived from an EMBL/GenBank/DDBJ whole genome shotgun (WGS) entry which is preliminary data.</text>
</comment>
<feature type="signal peptide" evidence="1">
    <location>
        <begin position="1"/>
        <end position="23"/>
    </location>
</feature>
<dbReference type="InterPro" id="IPR006626">
    <property type="entry name" value="PbH1"/>
</dbReference>
<dbReference type="EMBL" id="DTLI01000188">
    <property type="protein sequence ID" value="HHS52760.1"/>
    <property type="molecule type" value="Genomic_DNA"/>
</dbReference>
<dbReference type="SMART" id="SM00710">
    <property type="entry name" value="PbH1"/>
    <property type="match status" value="3"/>
</dbReference>
<sequence length="488" mass="51946">MKKYLALTAVAIALLFLFPGCPEKDTTTPTVKITEPANNATLTAGNITIKAVATDDKEMSKVEFWVDGAKKGEDNSPTDDTLYSYTWDASSAASGAHKIVAKAFDKSDNTASDSITITITGGGGGGGTIHDGGAITSDETWSPVGNPHIIRGDISVENNATLTILPGCIIKFYPDVELYAGYDGPGAIIANGTPDSTILFTSNVTTPAPGDWLNVGLYQYAMNTSSFRYCIFEYGGKSTSYPGLFYADGITFVKIANCTFRYSGNYGVYLTDDAGFNTFTNNTITNCNQYPLRINAEYVRTIGTGNNFTGNTINAILVRGGTIHTSGTWVNPGVPYVIESDVDIGDNNTNPVITIAPGNVIKFQPDVEMYAGYSGAGGLIADGTSGRIRFTSYVASPSPGDWYNIGFYEYSIDASSKLINCTIEYGGGSSSCPGNIYIDDAVPEIVGDSIGHSANWGIYLEGTQYPNPTQLVNDNFFYDCPSGAVRIP</sequence>
<evidence type="ECO:0000256" key="1">
    <source>
        <dbReference type="SAM" id="SignalP"/>
    </source>
</evidence>
<dbReference type="Gene3D" id="2.60.40.10">
    <property type="entry name" value="Immunoglobulins"/>
    <property type="match status" value="1"/>
</dbReference>
<dbReference type="SUPFAM" id="SSF81296">
    <property type="entry name" value="E set domains"/>
    <property type="match status" value="1"/>
</dbReference>
<evidence type="ECO:0000259" key="2">
    <source>
        <dbReference type="Pfam" id="PF13229"/>
    </source>
</evidence>
<keyword evidence="1" id="KW-0732">Signal</keyword>
<organism evidence="3">
    <name type="scientific">candidate division WOR-3 bacterium</name>
    <dbReference type="NCBI Taxonomy" id="2052148"/>
    <lineage>
        <taxon>Bacteria</taxon>
        <taxon>Bacteria division WOR-3</taxon>
    </lineage>
</organism>
<dbReference type="InterPro" id="IPR022441">
    <property type="entry name" value="Para_beta_helix_rpt-2"/>
</dbReference>
<reference evidence="3" key="1">
    <citation type="journal article" date="2020" name="mSystems">
        <title>Genome- and Community-Level Interaction Insights into Carbon Utilization and Element Cycling Functions of Hydrothermarchaeota in Hydrothermal Sediment.</title>
        <authorList>
            <person name="Zhou Z."/>
            <person name="Liu Y."/>
            <person name="Xu W."/>
            <person name="Pan J."/>
            <person name="Luo Z.H."/>
            <person name="Li M."/>
        </authorList>
    </citation>
    <scope>NUCLEOTIDE SEQUENCE [LARGE SCALE GENOMIC DNA]</scope>
    <source>
        <strain evidence="3">SpSt-876</strain>
    </source>
</reference>